<dbReference type="CDD" id="cd00090">
    <property type="entry name" value="HTH_ARSR"/>
    <property type="match status" value="1"/>
</dbReference>
<dbReference type="AlphaFoldDB" id="A0AAE3U1R4"/>
<evidence type="ECO:0000256" key="2">
    <source>
        <dbReference type="ARBA" id="ARBA00023125"/>
    </source>
</evidence>
<dbReference type="InterPro" id="IPR036390">
    <property type="entry name" value="WH_DNA-bd_sf"/>
</dbReference>
<proteinExistence type="predicted"/>
<feature type="region of interest" description="Disordered" evidence="4">
    <location>
        <begin position="107"/>
        <end position="130"/>
    </location>
</feature>
<dbReference type="InterPro" id="IPR011991">
    <property type="entry name" value="ArsR-like_HTH"/>
</dbReference>
<dbReference type="Pfam" id="PF01022">
    <property type="entry name" value="HTH_5"/>
    <property type="match status" value="1"/>
</dbReference>
<dbReference type="PANTHER" id="PTHR43132:SF2">
    <property type="entry name" value="ARSENICAL RESISTANCE OPERON REPRESSOR ARSR-RELATED"/>
    <property type="match status" value="1"/>
</dbReference>
<dbReference type="PRINTS" id="PR00778">
    <property type="entry name" value="HTHARSR"/>
</dbReference>
<dbReference type="GO" id="GO:0003700">
    <property type="term" value="F:DNA-binding transcription factor activity"/>
    <property type="evidence" value="ECO:0007669"/>
    <property type="project" value="InterPro"/>
</dbReference>
<gene>
    <name evidence="6" type="ORF">MRS75_07545</name>
</gene>
<comment type="caution">
    <text evidence="6">The sequence shown here is derived from an EMBL/GenBank/DDBJ whole genome shotgun (WGS) entry which is preliminary data.</text>
</comment>
<feature type="domain" description="HTH arsR-type" evidence="5">
    <location>
        <begin position="13"/>
        <end position="105"/>
    </location>
</feature>
<keyword evidence="1" id="KW-0805">Transcription regulation</keyword>
<evidence type="ECO:0000256" key="3">
    <source>
        <dbReference type="ARBA" id="ARBA00023163"/>
    </source>
</evidence>
<protein>
    <submittedName>
        <fullName evidence="6">Metalloregulator ArsR/SmtB family transcription factor</fullName>
    </submittedName>
</protein>
<evidence type="ECO:0000313" key="7">
    <source>
        <dbReference type="Proteomes" id="UP001161580"/>
    </source>
</evidence>
<evidence type="ECO:0000256" key="1">
    <source>
        <dbReference type="ARBA" id="ARBA00023015"/>
    </source>
</evidence>
<sequence length="130" mass="14627">MNTDLAPEMEDMLRNVGEASEFLKKLANPNRLMIVCALVDGERSVRELEDTLGIRQPGLSQQIAELRDAGMIVGRKESKSVFYRLADERVERFITMMHDMFCRQAEPVRNAGGERISEKPPSTSSTKVPS</sequence>
<dbReference type="SMART" id="SM00418">
    <property type="entry name" value="HTH_ARSR"/>
    <property type="match status" value="1"/>
</dbReference>
<evidence type="ECO:0000256" key="4">
    <source>
        <dbReference type="SAM" id="MobiDB-lite"/>
    </source>
</evidence>
<keyword evidence="2" id="KW-0238">DNA-binding</keyword>
<dbReference type="PROSITE" id="PS50987">
    <property type="entry name" value="HTH_ARSR_2"/>
    <property type="match status" value="1"/>
</dbReference>
<dbReference type="InterPro" id="IPR001845">
    <property type="entry name" value="HTH_ArsR_DNA-bd_dom"/>
</dbReference>
<dbReference type="InterPro" id="IPR051011">
    <property type="entry name" value="Metal_resp_trans_reg"/>
</dbReference>
<dbReference type="PANTHER" id="PTHR43132">
    <property type="entry name" value="ARSENICAL RESISTANCE OPERON REPRESSOR ARSR-RELATED"/>
    <property type="match status" value="1"/>
</dbReference>
<evidence type="ECO:0000259" key="5">
    <source>
        <dbReference type="PROSITE" id="PS50987"/>
    </source>
</evidence>
<name>A0AAE3U1R4_9HYPH</name>
<dbReference type="SUPFAM" id="SSF46785">
    <property type="entry name" value="Winged helix' DNA-binding domain"/>
    <property type="match status" value="1"/>
</dbReference>
<evidence type="ECO:0000313" key="6">
    <source>
        <dbReference type="EMBL" id="MDI7921942.1"/>
    </source>
</evidence>
<dbReference type="GO" id="GO:0003677">
    <property type="term" value="F:DNA binding"/>
    <property type="evidence" value="ECO:0007669"/>
    <property type="project" value="UniProtKB-KW"/>
</dbReference>
<accession>A0AAE3U1R4</accession>
<dbReference type="Proteomes" id="UP001161580">
    <property type="component" value="Unassembled WGS sequence"/>
</dbReference>
<organism evidence="6 7">
    <name type="scientific">Ferirhizobium litorale</name>
    <dbReference type="NCBI Taxonomy" id="2927786"/>
    <lineage>
        <taxon>Bacteria</taxon>
        <taxon>Pseudomonadati</taxon>
        <taxon>Pseudomonadota</taxon>
        <taxon>Alphaproteobacteria</taxon>
        <taxon>Hyphomicrobiales</taxon>
        <taxon>Rhizobiaceae</taxon>
        <taxon>Ferirhizobium</taxon>
    </lineage>
</organism>
<dbReference type="Gene3D" id="1.10.10.10">
    <property type="entry name" value="Winged helix-like DNA-binding domain superfamily/Winged helix DNA-binding domain"/>
    <property type="match status" value="1"/>
</dbReference>
<dbReference type="InterPro" id="IPR036388">
    <property type="entry name" value="WH-like_DNA-bd_sf"/>
</dbReference>
<dbReference type="RefSeq" id="WP_311786040.1">
    <property type="nucleotide sequence ID" value="NZ_JALDYY010000003.1"/>
</dbReference>
<reference evidence="6" key="1">
    <citation type="submission" date="2022-03" db="EMBL/GenBank/DDBJ databases">
        <title>Fererhizobium litorale gen. nov., sp. nov., isolated from sandy sediments of the Sea of Japan seashore.</title>
        <authorList>
            <person name="Romanenko L."/>
            <person name="Kurilenko V."/>
            <person name="Otstavnykh N."/>
            <person name="Svetashev V."/>
            <person name="Tekutyeva L."/>
            <person name="Isaeva M."/>
            <person name="Mikhailov V."/>
        </authorList>
    </citation>
    <scope>NUCLEOTIDE SEQUENCE</scope>
    <source>
        <strain evidence="6">KMM 9576</strain>
    </source>
</reference>
<keyword evidence="3" id="KW-0804">Transcription</keyword>
<feature type="compositionally biased region" description="Low complexity" evidence="4">
    <location>
        <begin position="119"/>
        <end position="130"/>
    </location>
</feature>
<keyword evidence="7" id="KW-1185">Reference proteome</keyword>
<dbReference type="EMBL" id="JALDYZ010000003">
    <property type="protein sequence ID" value="MDI7921942.1"/>
    <property type="molecule type" value="Genomic_DNA"/>
</dbReference>
<dbReference type="NCBIfam" id="NF033788">
    <property type="entry name" value="HTH_metalloreg"/>
    <property type="match status" value="1"/>
</dbReference>